<sequence>MKNVVILCMLCVFFIACNNDDTNNSQVTDIVGTWKLIEYYADPGNGVVNFIPIVSDKTIEFNADGSLSSNADLCQLFSETGDASNGTYSELDSTYTISGCQIQPFTGSYEIINSELFFSYICIEPCVEKYIKVE</sequence>
<keyword evidence="1" id="KW-0732">Signal</keyword>
<evidence type="ECO:0000256" key="1">
    <source>
        <dbReference type="SAM" id="SignalP"/>
    </source>
</evidence>
<reference evidence="3 4" key="1">
    <citation type="submission" date="2023-09" db="EMBL/GenBank/DDBJ databases">
        <authorList>
            <person name="Rey-Velasco X."/>
        </authorList>
    </citation>
    <scope>NUCLEOTIDE SEQUENCE [LARGE SCALE GENOMIC DNA]</scope>
    <source>
        <strain evidence="3 4">W332</strain>
    </source>
</reference>
<dbReference type="PROSITE" id="PS51257">
    <property type="entry name" value="PROKAR_LIPOPROTEIN"/>
    <property type="match status" value="1"/>
</dbReference>
<dbReference type="InterPro" id="IPR024311">
    <property type="entry name" value="Lipocalin-like"/>
</dbReference>
<feature type="chain" id="PRO_5045646532" description="Lipocalin-like domain-containing protein" evidence="1">
    <location>
        <begin position="19"/>
        <end position="134"/>
    </location>
</feature>
<dbReference type="EMBL" id="JAVRIA010000001">
    <property type="protein sequence ID" value="MDT0557276.1"/>
    <property type="molecule type" value="Genomic_DNA"/>
</dbReference>
<gene>
    <name evidence="3" type="ORF">RM697_01370</name>
</gene>
<keyword evidence="4" id="KW-1185">Reference proteome</keyword>
<protein>
    <recommendedName>
        <fullName evidence="2">Lipocalin-like domain-containing protein</fullName>
    </recommendedName>
</protein>
<accession>A0ABU2YHA0</accession>
<comment type="caution">
    <text evidence="3">The sequence shown here is derived from an EMBL/GenBank/DDBJ whole genome shotgun (WGS) entry which is preliminary data.</text>
</comment>
<feature type="signal peptide" evidence="1">
    <location>
        <begin position="1"/>
        <end position="18"/>
    </location>
</feature>
<evidence type="ECO:0000259" key="2">
    <source>
        <dbReference type="Pfam" id="PF13648"/>
    </source>
</evidence>
<evidence type="ECO:0000313" key="4">
    <source>
        <dbReference type="Proteomes" id="UP001259492"/>
    </source>
</evidence>
<dbReference type="Proteomes" id="UP001259492">
    <property type="component" value="Unassembled WGS sequence"/>
</dbReference>
<dbReference type="Pfam" id="PF13648">
    <property type="entry name" value="Lipocalin_4"/>
    <property type="match status" value="1"/>
</dbReference>
<feature type="domain" description="Lipocalin-like" evidence="2">
    <location>
        <begin position="30"/>
        <end position="99"/>
    </location>
</feature>
<dbReference type="RefSeq" id="WP_311426047.1">
    <property type="nucleotide sequence ID" value="NZ_JAVRIA010000001.1"/>
</dbReference>
<organism evidence="3 4">
    <name type="scientific">Microcosmobacter mediterraneus</name>
    <dbReference type="NCBI Taxonomy" id="3075607"/>
    <lineage>
        <taxon>Bacteria</taxon>
        <taxon>Pseudomonadati</taxon>
        <taxon>Bacteroidota</taxon>
        <taxon>Flavobacteriia</taxon>
        <taxon>Flavobacteriales</taxon>
        <taxon>Flavobacteriaceae</taxon>
        <taxon>Microcosmobacter</taxon>
    </lineage>
</organism>
<proteinExistence type="predicted"/>
<evidence type="ECO:0000313" key="3">
    <source>
        <dbReference type="EMBL" id="MDT0557276.1"/>
    </source>
</evidence>
<name>A0ABU2YHA0_9FLAO</name>